<feature type="domain" description="Methyltransferase FkbM" evidence="2">
    <location>
        <begin position="659"/>
        <end position="819"/>
    </location>
</feature>
<dbReference type="Gene3D" id="3.40.50.150">
    <property type="entry name" value="Vaccinia Virus protein VP39"/>
    <property type="match status" value="1"/>
</dbReference>
<keyword evidence="3" id="KW-0489">Methyltransferase</keyword>
<reference evidence="3 4" key="1">
    <citation type="submission" date="2021-08" db="EMBL/GenBank/DDBJ databases">
        <title>Stenotrophomonas forensis sp. nov., isolated from contaminated viral transport media.</title>
        <authorList>
            <person name="Nguyen S.V."/>
            <person name="Edwards D."/>
            <person name="Scott S."/>
            <person name="Doss J."/>
            <person name="Merid S."/>
            <person name="Zelaya E."/>
            <person name="Maza C."/>
            <person name="Mann M."/>
            <person name="Hamilton B."/>
            <person name="Blackwell R."/>
            <person name="Tran A."/>
            <person name="Hauser J."/>
        </authorList>
    </citation>
    <scope>NUCLEOTIDE SEQUENCE [LARGE SCALE GENOMIC DNA]</scope>
    <source>
        <strain evidence="3 4">DFS-20110405</strain>
    </source>
</reference>
<dbReference type="SUPFAM" id="SSF53335">
    <property type="entry name" value="S-adenosyl-L-methionine-dependent methyltransferases"/>
    <property type="match status" value="1"/>
</dbReference>
<dbReference type="InterPro" id="IPR052514">
    <property type="entry name" value="SAM-dependent_MTase"/>
</dbReference>
<sequence>MRSCSTTGPCAKSRFHSSRRKDMALKIKLGNAVSSAADKAAQSRASDGFLAPGEELVLSSSSYASMDAITMRGFALPESDGIWSSGAINTIDVRLRGVDASRRYRVMINAIAFEGSGHRALVSMRVNDGPAHQVLANSVGWSSIVADWEVQVVGKIPMVRIEFQVANPMSPTAIGLGDDNRLLGFKVRSLQLLDLGPASTAVAATPVVVETVEVADVPQDANAGVVGVFAQSPTETIRALAKRGPILRMLLLDKNPVVRVVRWMRRVSRNMEEMRRQLDLIRIDSARQTRELGERVDNIEIDARVQERERRRAGSNVDAIIEQLELNHARLLAIEESAQEVGRMHEQRRDEHADSLESILATTDGLGRDVAAVLDTLNTTLSESMRMLREFESVDNKLAGMDRALRLVQIQGEEHARHAISGIRELREQLHLSLQQQQVRSEEAQAGIESSLQGMIERQWSESDELRQHMQSTLQLLEKRHQVEREELKQQVQEILSEGARSLDVRNNVDAEVLRHHVLRLHERLDHLSVVKPGAGGSIVVADRAVSEQALQLIALLHQKLDNSALETGQVLELLVAIRDRVEAQRLTLSSAAGRWAGAAQRRVLRRHDGWLINVEFGTFSCSESDDLLAMYLLESGDVERGLRLFLQHALKPGDVFLDAGANIGLHTVAAAHVVGPSGRVYAAEAMPRTLQHLRASLRLSAVEDRVEVLPVALGSCDEDGREFHIGAVAGHSSLYPIDTEVEVLRVDVRTVDGLLGGTRVALAKIDVEGAELEVLAGMRGLLAANPDMGVIAEYAVSHLARVGTSEAEWEAFRAEHAFDLYRIDDLTGACVPLAGFSALREHASSNVLLCQPGSLLPGAVAAGGAE</sequence>
<dbReference type="InterPro" id="IPR029063">
    <property type="entry name" value="SAM-dependent_MTases_sf"/>
</dbReference>
<dbReference type="RefSeq" id="WP_274511941.1">
    <property type="nucleotide sequence ID" value="NZ_CP082270.1"/>
</dbReference>
<dbReference type="GO" id="GO:0008168">
    <property type="term" value="F:methyltransferase activity"/>
    <property type="evidence" value="ECO:0007669"/>
    <property type="project" value="UniProtKB-KW"/>
</dbReference>
<keyword evidence="3" id="KW-0808">Transferase</keyword>
<dbReference type="PANTHER" id="PTHR34203">
    <property type="entry name" value="METHYLTRANSFERASE, FKBM FAMILY PROTEIN"/>
    <property type="match status" value="1"/>
</dbReference>
<keyword evidence="1" id="KW-0175">Coiled coil</keyword>
<dbReference type="EMBL" id="CP082270">
    <property type="protein sequence ID" value="WDM64186.1"/>
    <property type="molecule type" value="Genomic_DNA"/>
</dbReference>
<evidence type="ECO:0000313" key="4">
    <source>
        <dbReference type="Proteomes" id="UP001216828"/>
    </source>
</evidence>
<feature type="coiled-coil region" evidence="1">
    <location>
        <begin position="467"/>
        <end position="498"/>
    </location>
</feature>
<protein>
    <submittedName>
        <fullName evidence="3">FkbM family methyltransferase</fullName>
    </submittedName>
</protein>
<name>A0ABY7Y2L7_9GAMM</name>
<dbReference type="InterPro" id="IPR006342">
    <property type="entry name" value="FkbM_mtfrase"/>
</dbReference>
<evidence type="ECO:0000259" key="2">
    <source>
        <dbReference type="Pfam" id="PF05050"/>
    </source>
</evidence>
<gene>
    <name evidence="3" type="ORF">K5L94_02475</name>
</gene>
<proteinExistence type="predicted"/>
<keyword evidence="4" id="KW-1185">Reference proteome</keyword>
<dbReference type="Pfam" id="PF05050">
    <property type="entry name" value="Methyltransf_21"/>
    <property type="match status" value="1"/>
</dbReference>
<dbReference type="GO" id="GO:0032259">
    <property type="term" value="P:methylation"/>
    <property type="evidence" value="ECO:0007669"/>
    <property type="project" value="UniProtKB-KW"/>
</dbReference>
<evidence type="ECO:0000313" key="3">
    <source>
        <dbReference type="EMBL" id="WDM64186.1"/>
    </source>
</evidence>
<accession>A0ABY7Y2L7</accession>
<dbReference type="Proteomes" id="UP001216828">
    <property type="component" value="Chromosome"/>
</dbReference>
<evidence type="ECO:0000256" key="1">
    <source>
        <dbReference type="SAM" id="Coils"/>
    </source>
</evidence>
<organism evidence="3 4">
    <name type="scientific">Stenotrophomonas forensis</name>
    <dbReference type="NCBI Taxonomy" id="2871169"/>
    <lineage>
        <taxon>Bacteria</taxon>
        <taxon>Pseudomonadati</taxon>
        <taxon>Pseudomonadota</taxon>
        <taxon>Gammaproteobacteria</taxon>
        <taxon>Lysobacterales</taxon>
        <taxon>Lysobacteraceae</taxon>
        <taxon>Stenotrophomonas</taxon>
        <taxon>Stenotrophomonas maltophilia group</taxon>
    </lineage>
</organism>
<dbReference type="NCBIfam" id="TIGR01444">
    <property type="entry name" value="fkbM_fam"/>
    <property type="match status" value="1"/>
</dbReference>
<dbReference type="PANTHER" id="PTHR34203:SF15">
    <property type="entry name" value="SLL1173 PROTEIN"/>
    <property type="match status" value="1"/>
</dbReference>